<comment type="caution">
    <text evidence="1">The sequence shown here is derived from an EMBL/GenBank/DDBJ whole genome shotgun (WGS) entry which is preliminary data.</text>
</comment>
<evidence type="ECO:0000313" key="2">
    <source>
        <dbReference type="Proteomes" id="UP001202328"/>
    </source>
</evidence>
<name>A0AAD4TBY0_9MAGN</name>
<sequence>MNSSRIHILHRRIFKRHVFVVLRDKKPGFSFFYEQSNSSLKQELRGQDGRDLGHSTGSPDGLFLYADLRDTRNFKSGQ</sequence>
<dbReference type="AlphaFoldDB" id="A0AAD4TBY0"/>
<dbReference type="EMBL" id="JAJJMB010002020">
    <property type="protein sequence ID" value="KAI3953983.1"/>
    <property type="molecule type" value="Genomic_DNA"/>
</dbReference>
<reference evidence="1" key="1">
    <citation type="submission" date="2022-04" db="EMBL/GenBank/DDBJ databases">
        <title>A functionally conserved STORR gene fusion in Papaver species that diverged 16.8 million years ago.</title>
        <authorList>
            <person name="Catania T."/>
        </authorList>
    </citation>
    <scope>NUCLEOTIDE SEQUENCE</scope>
    <source>
        <strain evidence="1">S-188037</strain>
    </source>
</reference>
<gene>
    <name evidence="1" type="ORF">MKW98_017807</name>
</gene>
<proteinExistence type="predicted"/>
<protein>
    <submittedName>
        <fullName evidence="1">Uncharacterized protein</fullName>
    </submittedName>
</protein>
<evidence type="ECO:0000313" key="1">
    <source>
        <dbReference type="EMBL" id="KAI3953983.1"/>
    </source>
</evidence>
<organism evidence="1 2">
    <name type="scientific">Papaver atlanticum</name>
    <dbReference type="NCBI Taxonomy" id="357466"/>
    <lineage>
        <taxon>Eukaryota</taxon>
        <taxon>Viridiplantae</taxon>
        <taxon>Streptophyta</taxon>
        <taxon>Embryophyta</taxon>
        <taxon>Tracheophyta</taxon>
        <taxon>Spermatophyta</taxon>
        <taxon>Magnoliopsida</taxon>
        <taxon>Ranunculales</taxon>
        <taxon>Papaveraceae</taxon>
        <taxon>Papaveroideae</taxon>
        <taxon>Papaver</taxon>
    </lineage>
</organism>
<keyword evidence="2" id="KW-1185">Reference proteome</keyword>
<dbReference type="Proteomes" id="UP001202328">
    <property type="component" value="Unassembled WGS sequence"/>
</dbReference>
<accession>A0AAD4TBY0</accession>